<gene>
    <name evidence="2" type="ORF">BAE44_0000423</name>
</gene>
<protein>
    <recommendedName>
        <fullName evidence="1">KIB1-4 beta-propeller domain-containing protein</fullName>
    </recommendedName>
</protein>
<dbReference type="Proteomes" id="UP000095767">
    <property type="component" value="Unassembled WGS sequence"/>
</dbReference>
<organism evidence="2 3">
    <name type="scientific">Dichanthelium oligosanthes</name>
    <dbReference type="NCBI Taxonomy" id="888268"/>
    <lineage>
        <taxon>Eukaryota</taxon>
        <taxon>Viridiplantae</taxon>
        <taxon>Streptophyta</taxon>
        <taxon>Embryophyta</taxon>
        <taxon>Tracheophyta</taxon>
        <taxon>Spermatophyta</taxon>
        <taxon>Magnoliopsida</taxon>
        <taxon>Liliopsida</taxon>
        <taxon>Poales</taxon>
        <taxon>Poaceae</taxon>
        <taxon>PACMAD clade</taxon>
        <taxon>Panicoideae</taxon>
        <taxon>Panicodae</taxon>
        <taxon>Paniceae</taxon>
        <taxon>Dichantheliinae</taxon>
        <taxon>Dichanthelium</taxon>
    </lineage>
</organism>
<dbReference type="AlphaFoldDB" id="A0A1E5WMF3"/>
<dbReference type="PANTHER" id="PTHR33110">
    <property type="entry name" value="F-BOX/KELCH-REPEAT PROTEIN-RELATED"/>
    <property type="match status" value="1"/>
</dbReference>
<sequence length="247" mass="28162">MGCVITRLPLPGDRAVCHAWRSAARGLLRHQPPWIVLPDGSFCTTGHDGAFFRRIPGLPENATYLATTDGWLALYCTDDVFRRTIWDNFCFEMGTFVIIDARHDIKHRHTYLLHKPFSNVTVPLPDLDAVISHVAETFDIRKVLMRSSSTPSDDLIAITTNNWYYNVILCRPGKGTHVIPDFRVIDVAFLGDVLYAITSGEELLAFHLGEDKDGRPNVTRFKRVIENPMAGYYNEFSWSWPQDYDTK</sequence>
<dbReference type="STRING" id="888268.A0A1E5WMF3"/>
<accession>A0A1E5WMF3</accession>
<comment type="caution">
    <text evidence="2">The sequence shown here is derived from an EMBL/GenBank/DDBJ whole genome shotgun (WGS) entry which is preliminary data.</text>
</comment>
<dbReference type="OrthoDB" id="687465at2759"/>
<evidence type="ECO:0000313" key="2">
    <source>
        <dbReference type="EMBL" id="OEL38557.1"/>
    </source>
</evidence>
<reference evidence="2 3" key="1">
    <citation type="submission" date="2016-09" db="EMBL/GenBank/DDBJ databases">
        <title>The draft genome of Dichanthelium oligosanthes: A C3 panicoid grass species.</title>
        <authorList>
            <person name="Studer A.J."/>
            <person name="Schnable J.C."/>
            <person name="Brutnell T.P."/>
        </authorList>
    </citation>
    <scope>NUCLEOTIDE SEQUENCE [LARGE SCALE GENOMIC DNA]</scope>
    <source>
        <strain evidence="3">cv. Kellogg 1175</strain>
        <tissue evidence="2">Leaf</tissue>
    </source>
</reference>
<name>A0A1E5WMF3_9POAL</name>
<evidence type="ECO:0000259" key="1">
    <source>
        <dbReference type="Pfam" id="PF03478"/>
    </source>
</evidence>
<keyword evidence="3" id="KW-1185">Reference proteome</keyword>
<dbReference type="EMBL" id="LWDX02001327">
    <property type="protein sequence ID" value="OEL38557.1"/>
    <property type="molecule type" value="Genomic_DNA"/>
</dbReference>
<dbReference type="Pfam" id="PF03478">
    <property type="entry name" value="Beta-prop_KIB1-4"/>
    <property type="match status" value="1"/>
</dbReference>
<evidence type="ECO:0000313" key="3">
    <source>
        <dbReference type="Proteomes" id="UP000095767"/>
    </source>
</evidence>
<dbReference type="PANTHER" id="PTHR33110:SF128">
    <property type="entry name" value="RETROVIRUS-RELATED POL POLYPROTEIN FROM TRANSPOSON TNT 1-94"/>
    <property type="match status" value="1"/>
</dbReference>
<feature type="domain" description="KIB1-4 beta-propeller" evidence="1">
    <location>
        <begin position="62"/>
        <end position="219"/>
    </location>
</feature>
<proteinExistence type="predicted"/>
<dbReference type="InterPro" id="IPR005174">
    <property type="entry name" value="KIB1-4_b-propeller"/>
</dbReference>